<sequence length="120" mass="13140">MMDRQSMFVPLPPEELTNSEVVIRDDTKRNMEETFQALVKTGPIESWVEFTVLDIPVTFALLLGRPWFHALGGVPVHQKRKFPHSVGVVTISAESGAAIAAVQVAQKEVQAPTGFQVAGI</sequence>
<accession>A0A1Y0B433</accession>
<organism evidence="1">
    <name type="scientific">Utricularia reniformis</name>
    <dbReference type="NCBI Taxonomy" id="192314"/>
    <lineage>
        <taxon>Eukaryota</taxon>
        <taxon>Viridiplantae</taxon>
        <taxon>Streptophyta</taxon>
        <taxon>Embryophyta</taxon>
        <taxon>Tracheophyta</taxon>
        <taxon>Spermatophyta</taxon>
        <taxon>Magnoliopsida</taxon>
        <taxon>eudicotyledons</taxon>
        <taxon>Gunneridae</taxon>
        <taxon>Pentapetalae</taxon>
        <taxon>asterids</taxon>
        <taxon>lamiids</taxon>
        <taxon>Lamiales</taxon>
        <taxon>Lentibulariaceae</taxon>
        <taxon>Utricularia</taxon>
    </lineage>
</organism>
<evidence type="ECO:0000313" key="1">
    <source>
        <dbReference type="EMBL" id="ART32216.1"/>
    </source>
</evidence>
<geneLocation type="mitochondrion" evidence="1"/>
<dbReference type="EMBL" id="KY774314">
    <property type="protein sequence ID" value="ART32216.1"/>
    <property type="molecule type" value="Genomic_DNA"/>
</dbReference>
<protein>
    <submittedName>
        <fullName evidence="1">Uncharacterized protein</fullName>
    </submittedName>
</protein>
<reference evidence="1" key="1">
    <citation type="submission" date="2017-03" db="EMBL/GenBank/DDBJ databases">
        <title>The mitochondrial genome of the carnivorous plant Utricularia reniformis (Lentibulariaceae): structure, comparative analysis and evolutionary landmarks.</title>
        <authorList>
            <person name="Silva S.R."/>
            <person name="Alvarenga D.O."/>
            <person name="Michael T.P."/>
            <person name="Miranda V.F.O."/>
            <person name="Varani A.M."/>
        </authorList>
    </citation>
    <scope>NUCLEOTIDE SEQUENCE</scope>
</reference>
<name>A0A1Y0B433_9LAMI</name>
<proteinExistence type="predicted"/>
<dbReference type="AlphaFoldDB" id="A0A1Y0B433"/>
<keyword evidence="1" id="KW-0496">Mitochondrion</keyword>
<gene>
    <name evidence="1" type="ORF">AEK19_MT2059</name>
</gene>